<dbReference type="AlphaFoldDB" id="A0A9D4R5W5"/>
<evidence type="ECO:0000313" key="2">
    <source>
        <dbReference type="Proteomes" id="UP000828390"/>
    </source>
</evidence>
<sequence>MDGARAKSRQSSHRKPSAVAAIDFGTTNTGYAYYFRPAQYRPIAANDIEVKKQVTNAYFSLLRICNGTLIPVSNLTKTVALS</sequence>
<reference evidence="1" key="2">
    <citation type="submission" date="2020-11" db="EMBL/GenBank/DDBJ databases">
        <authorList>
            <person name="McCartney M.A."/>
            <person name="Auch B."/>
            <person name="Kono T."/>
            <person name="Mallez S."/>
            <person name="Becker A."/>
            <person name="Gohl D.M."/>
            <person name="Silverstein K.A.T."/>
            <person name="Koren S."/>
            <person name="Bechman K.B."/>
            <person name="Herman A."/>
            <person name="Abrahante J.E."/>
            <person name="Garbe J."/>
        </authorList>
    </citation>
    <scope>NUCLEOTIDE SEQUENCE</scope>
    <source>
        <strain evidence="1">Duluth1</strain>
        <tissue evidence="1">Whole animal</tissue>
    </source>
</reference>
<comment type="caution">
    <text evidence="1">The sequence shown here is derived from an EMBL/GenBank/DDBJ whole genome shotgun (WGS) entry which is preliminary data.</text>
</comment>
<dbReference type="EMBL" id="JAIWYP010000003">
    <property type="protein sequence ID" value="KAH3855062.1"/>
    <property type="molecule type" value="Genomic_DNA"/>
</dbReference>
<organism evidence="1 2">
    <name type="scientific">Dreissena polymorpha</name>
    <name type="common">Zebra mussel</name>
    <name type="synonym">Mytilus polymorpha</name>
    <dbReference type="NCBI Taxonomy" id="45954"/>
    <lineage>
        <taxon>Eukaryota</taxon>
        <taxon>Metazoa</taxon>
        <taxon>Spiralia</taxon>
        <taxon>Lophotrochozoa</taxon>
        <taxon>Mollusca</taxon>
        <taxon>Bivalvia</taxon>
        <taxon>Autobranchia</taxon>
        <taxon>Heteroconchia</taxon>
        <taxon>Euheterodonta</taxon>
        <taxon>Imparidentia</taxon>
        <taxon>Neoheterodontei</taxon>
        <taxon>Myida</taxon>
        <taxon>Dreissenoidea</taxon>
        <taxon>Dreissenidae</taxon>
        <taxon>Dreissena</taxon>
    </lineage>
</organism>
<accession>A0A9D4R5W5</accession>
<keyword evidence="2" id="KW-1185">Reference proteome</keyword>
<reference evidence="1" key="1">
    <citation type="journal article" date="2019" name="bioRxiv">
        <title>The Genome of the Zebra Mussel, Dreissena polymorpha: A Resource for Invasive Species Research.</title>
        <authorList>
            <person name="McCartney M.A."/>
            <person name="Auch B."/>
            <person name="Kono T."/>
            <person name="Mallez S."/>
            <person name="Zhang Y."/>
            <person name="Obille A."/>
            <person name="Becker A."/>
            <person name="Abrahante J.E."/>
            <person name="Garbe J."/>
            <person name="Badalamenti J.P."/>
            <person name="Herman A."/>
            <person name="Mangelson H."/>
            <person name="Liachko I."/>
            <person name="Sullivan S."/>
            <person name="Sone E.D."/>
            <person name="Koren S."/>
            <person name="Silverstein K.A.T."/>
            <person name="Beckman K.B."/>
            <person name="Gohl D.M."/>
        </authorList>
    </citation>
    <scope>NUCLEOTIDE SEQUENCE</scope>
    <source>
        <strain evidence="1">Duluth1</strain>
        <tissue evidence="1">Whole animal</tissue>
    </source>
</reference>
<protein>
    <submittedName>
        <fullName evidence="1">Uncharacterized protein</fullName>
    </submittedName>
</protein>
<evidence type="ECO:0000313" key="1">
    <source>
        <dbReference type="EMBL" id="KAH3855062.1"/>
    </source>
</evidence>
<name>A0A9D4R5W5_DREPO</name>
<dbReference type="Proteomes" id="UP000828390">
    <property type="component" value="Unassembled WGS sequence"/>
</dbReference>
<gene>
    <name evidence="1" type="ORF">DPMN_097622</name>
</gene>
<proteinExistence type="predicted"/>